<dbReference type="PROSITE" id="PS51352">
    <property type="entry name" value="THIOREDOXIN_2"/>
    <property type="match status" value="1"/>
</dbReference>
<dbReference type="GO" id="GO:0016853">
    <property type="term" value="F:isomerase activity"/>
    <property type="evidence" value="ECO:0007669"/>
    <property type="project" value="UniProtKB-KW"/>
</dbReference>
<gene>
    <name evidence="3" type="ORF">SAMN04490178_13431</name>
</gene>
<dbReference type="GO" id="GO:0016209">
    <property type="term" value="F:antioxidant activity"/>
    <property type="evidence" value="ECO:0007669"/>
    <property type="project" value="InterPro"/>
</dbReference>
<evidence type="ECO:0000313" key="4">
    <source>
        <dbReference type="Proteomes" id="UP000198847"/>
    </source>
</evidence>
<dbReference type="AlphaFoldDB" id="A0A1H8XZF9"/>
<dbReference type="PANTHER" id="PTHR42852">
    <property type="entry name" value="THIOL:DISULFIDE INTERCHANGE PROTEIN DSBE"/>
    <property type="match status" value="1"/>
</dbReference>
<keyword evidence="3" id="KW-0413">Isomerase</keyword>
<feature type="transmembrane region" description="Helical" evidence="1">
    <location>
        <begin position="6"/>
        <end position="24"/>
    </location>
</feature>
<dbReference type="PROSITE" id="PS00194">
    <property type="entry name" value="THIOREDOXIN_1"/>
    <property type="match status" value="1"/>
</dbReference>
<dbReference type="RefSeq" id="WP_091751601.1">
    <property type="nucleotide sequence ID" value="NZ_FODY01000034.1"/>
</dbReference>
<dbReference type="Proteomes" id="UP000198847">
    <property type="component" value="Unassembled WGS sequence"/>
</dbReference>
<dbReference type="InterPro" id="IPR017937">
    <property type="entry name" value="Thioredoxin_CS"/>
</dbReference>
<dbReference type="SUPFAM" id="SSF52833">
    <property type="entry name" value="Thioredoxin-like"/>
    <property type="match status" value="1"/>
</dbReference>
<feature type="domain" description="Thioredoxin" evidence="2">
    <location>
        <begin position="43"/>
        <end position="177"/>
    </location>
</feature>
<keyword evidence="1" id="KW-0472">Membrane</keyword>
<reference evidence="3 4" key="1">
    <citation type="submission" date="2016-10" db="EMBL/GenBank/DDBJ databases">
        <authorList>
            <person name="de Groot N.N."/>
        </authorList>
    </citation>
    <scope>NUCLEOTIDE SEQUENCE [LARGE SCALE GENOMIC DNA]</scope>
    <source>
        <strain evidence="3 4">DSM 13305</strain>
    </source>
</reference>
<dbReference type="CDD" id="cd02966">
    <property type="entry name" value="TlpA_like_family"/>
    <property type="match status" value="1"/>
</dbReference>
<evidence type="ECO:0000313" key="3">
    <source>
        <dbReference type="EMBL" id="SEP45161.1"/>
    </source>
</evidence>
<dbReference type="PANTHER" id="PTHR42852:SF13">
    <property type="entry name" value="PROTEIN DIPZ"/>
    <property type="match status" value="1"/>
</dbReference>
<dbReference type="InterPro" id="IPR036249">
    <property type="entry name" value="Thioredoxin-like_sf"/>
</dbReference>
<keyword evidence="1" id="KW-0812">Transmembrane</keyword>
<dbReference type="InterPro" id="IPR050553">
    <property type="entry name" value="Thioredoxin_ResA/DsbE_sf"/>
</dbReference>
<keyword evidence="4" id="KW-1185">Reference proteome</keyword>
<accession>A0A1H8XZF9</accession>
<protein>
    <submittedName>
        <fullName evidence="3">Thiol-disulfide isomerase or thioredoxin</fullName>
    </submittedName>
</protein>
<dbReference type="OrthoDB" id="9809733at2"/>
<name>A0A1H8XZF9_9FIRM</name>
<dbReference type="InterPro" id="IPR000866">
    <property type="entry name" value="AhpC/TSA"/>
</dbReference>
<dbReference type="STRING" id="112903.SAMN04490178_13431"/>
<proteinExistence type="predicted"/>
<dbReference type="InterPro" id="IPR013766">
    <property type="entry name" value="Thioredoxin_domain"/>
</dbReference>
<evidence type="ECO:0000256" key="1">
    <source>
        <dbReference type="SAM" id="Phobius"/>
    </source>
</evidence>
<dbReference type="GO" id="GO:0016491">
    <property type="term" value="F:oxidoreductase activity"/>
    <property type="evidence" value="ECO:0007669"/>
    <property type="project" value="InterPro"/>
</dbReference>
<sequence length="177" mass="19374">MRKWKWIVGVMIVAVLGGYGLFSINQPQAVSGKQQAAQSGTGVTIGKVAPAFKLDSLVGKTVEVGGGGQIYVINFWASWCPPCRAEFPELVRFAHSYNGKVQFYAVNLQESNEQVSDFLQQQGYELPVLLDRDGTVAKLFKVTAIPTTLVVDSQGIIRYRKSGGVTFSELETVIKEL</sequence>
<dbReference type="Gene3D" id="3.40.30.10">
    <property type="entry name" value="Glutaredoxin"/>
    <property type="match status" value="1"/>
</dbReference>
<dbReference type="EMBL" id="FODY01000034">
    <property type="protein sequence ID" value="SEP45161.1"/>
    <property type="molecule type" value="Genomic_DNA"/>
</dbReference>
<dbReference type="Pfam" id="PF00578">
    <property type="entry name" value="AhpC-TSA"/>
    <property type="match status" value="1"/>
</dbReference>
<evidence type="ECO:0000259" key="2">
    <source>
        <dbReference type="PROSITE" id="PS51352"/>
    </source>
</evidence>
<keyword evidence="1" id="KW-1133">Transmembrane helix</keyword>
<organism evidence="3 4">
    <name type="scientific">Propionispora vibrioides</name>
    <dbReference type="NCBI Taxonomy" id="112903"/>
    <lineage>
        <taxon>Bacteria</taxon>
        <taxon>Bacillati</taxon>
        <taxon>Bacillota</taxon>
        <taxon>Negativicutes</taxon>
        <taxon>Selenomonadales</taxon>
        <taxon>Sporomusaceae</taxon>
        <taxon>Propionispora</taxon>
    </lineage>
</organism>